<dbReference type="PIRSF" id="PIRSF003095">
    <property type="entry name" value="Trigger_factor"/>
    <property type="match status" value="1"/>
</dbReference>
<dbReference type="InterPro" id="IPR008881">
    <property type="entry name" value="Trigger_fac_ribosome-bd_bac"/>
</dbReference>
<evidence type="ECO:0000256" key="7">
    <source>
        <dbReference type="ARBA" id="ARBA00023186"/>
    </source>
</evidence>
<evidence type="ECO:0000313" key="16">
    <source>
        <dbReference type="EMBL" id="SHK66141.1"/>
    </source>
</evidence>
<dbReference type="GO" id="GO:0015031">
    <property type="term" value="P:protein transport"/>
    <property type="evidence" value="ECO:0007669"/>
    <property type="project" value="UniProtKB-UniRule"/>
</dbReference>
<comment type="function">
    <text evidence="10 12">Involved in protein export. Acts as a chaperone by maintaining the newly synthesized protein in an open conformation. Functions as a peptidyl-prolyl cis-trans isomerase.</text>
</comment>
<dbReference type="HAMAP" id="MF_00303">
    <property type="entry name" value="Trigger_factor_Tig"/>
    <property type="match status" value="1"/>
</dbReference>
<keyword evidence="7 12" id="KW-0143">Chaperone</keyword>
<dbReference type="AlphaFoldDB" id="A0A1M6UAF5"/>
<keyword evidence="5 12" id="KW-0132">Cell division</keyword>
<dbReference type="NCBIfam" id="TIGR00115">
    <property type="entry name" value="tig"/>
    <property type="match status" value="1"/>
</dbReference>
<dbReference type="GO" id="GO:0043335">
    <property type="term" value="P:protein unfolding"/>
    <property type="evidence" value="ECO:0007669"/>
    <property type="project" value="TreeGrafter"/>
</dbReference>
<dbReference type="InterPro" id="IPR046357">
    <property type="entry name" value="PPIase_dom_sf"/>
</dbReference>
<dbReference type="InterPro" id="IPR036611">
    <property type="entry name" value="Trigger_fac_ribosome-bd_sf"/>
</dbReference>
<keyword evidence="6 12" id="KW-0697">Rotamase</keyword>
<evidence type="ECO:0000256" key="6">
    <source>
        <dbReference type="ARBA" id="ARBA00023110"/>
    </source>
</evidence>
<keyword evidence="12" id="KW-0963">Cytoplasm</keyword>
<dbReference type="GO" id="GO:0051083">
    <property type="term" value="P:'de novo' cotranslational protein folding"/>
    <property type="evidence" value="ECO:0007669"/>
    <property type="project" value="TreeGrafter"/>
</dbReference>
<gene>
    <name evidence="12" type="primary">tig</name>
    <name evidence="16" type="ORF">SAMN05216582_11172</name>
</gene>
<dbReference type="GO" id="GO:0005737">
    <property type="term" value="C:cytoplasm"/>
    <property type="evidence" value="ECO:0007669"/>
    <property type="project" value="UniProtKB-SubCell"/>
</dbReference>
<feature type="domain" description="PPIase FKBP-type" evidence="15">
    <location>
        <begin position="164"/>
        <end position="224"/>
    </location>
</feature>
<dbReference type="SUPFAM" id="SSF54534">
    <property type="entry name" value="FKBP-like"/>
    <property type="match status" value="1"/>
</dbReference>
<evidence type="ECO:0000256" key="11">
    <source>
        <dbReference type="ARBA" id="ARBA00029986"/>
    </source>
</evidence>
<evidence type="ECO:0000256" key="10">
    <source>
        <dbReference type="ARBA" id="ARBA00024849"/>
    </source>
</evidence>
<evidence type="ECO:0000259" key="15">
    <source>
        <dbReference type="PROSITE" id="PS50059"/>
    </source>
</evidence>
<dbReference type="FunFam" id="3.10.50.40:FF:000001">
    <property type="entry name" value="Trigger factor"/>
    <property type="match status" value="1"/>
</dbReference>
<evidence type="ECO:0000256" key="9">
    <source>
        <dbReference type="ARBA" id="ARBA00023306"/>
    </source>
</evidence>
<proteinExistence type="inferred from homology"/>
<dbReference type="Proteomes" id="UP000184263">
    <property type="component" value="Unassembled WGS sequence"/>
</dbReference>
<dbReference type="GO" id="GO:0043022">
    <property type="term" value="F:ribosome binding"/>
    <property type="evidence" value="ECO:0007669"/>
    <property type="project" value="TreeGrafter"/>
</dbReference>
<dbReference type="EC" id="5.2.1.8" evidence="3 12"/>
<comment type="domain">
    <text evidence="12">Consists of 3 domains; the N-terminus binds the ribosome, the middle domain has PPIase activity, while the C-terminus has intrinsic chaperone activity on its own.</text>
</comment>
<evidence type="ECO:0000256" key="12">
    <source>
        <dbReference type="HAMAP-Rule" id="MF_00303"/>
    </source>
</evidence>
<evidence type="ECO:0000256" key="3">
    <source>
        <dbReference type="ARBA" id="ARBA00013194"/>
    </source>
</evidence>
<dbReference type="SUPFAM" id="SSF102735">
    <property type="entry name" value="Trigger factor ribosome-binding domain"/>
    <property type="match status" value="1"/>
</dbReference>
<evidence type="ECO:0000256" key="1">
    <source>
        <dbReference type="ARBA" id="ARBA00000971"/>
    </source>
</evidence>
<organism evidence="16 17">
    <name type="scientific">Selenomonas ruminantium</name>
    <dbReference type="NCBI Taxonomy" id="971"/>
    <lineage>
        <taxon>Bacteria</taxon>
        <taxon>Bacillati</taxon>
        <taxon>Bacillota</taxon>
        <taxon>Negativicutes</taxon>
        <taxon>Selenomonadales</taxon>
        <taxon>Selenomonadaceae</taxon>
        <taxon>Selenomonas</taxon>
    </lineage>
</organism>
<dbReference type="InterPro" id="IPR027304">
    <property type="entry name" value="Trigger_fact/SurA_dom_sf"/>
</dbReference>
<dbReference type="InterPro" id="IPR008880">
    <property type="entry name" value="Trigger_fac_C"/>
</dbReference>
<name>A0A1M6UAF5_SELRU</name>
<dbReference type="Gene3D" id="3.30.70.1050">
    <property type="entry name" value="Trigger factor ribosome-binding domain"/>
    <property type="match status" value="1"/>
</dbReference>
<dbReference type="Pfam" id="PF00254">
    <property type="entry name" value="FKBP_C"/>
    <property type="match status" value="1"/>
</dbReference>
<evidence type="ECO:0000256" key="8">
    <source>
        <dbReference type="ARBA" id="ARBA00023235"/>
    </source>
</evidence>
<reference evidence="16 17" key="1">
    <citation type="submission" date="2016-11" db="EMBL/GenBank/DDBJ databases">
        <authorList>
            <person name="Jaros S."/>
            <person name="Januszkiewicz K."/>
            <person name="Wedrychowicz H."/>
        </authorList>
    </citation>
    <scope>NUCLEOTIDE SEQUENCE [LARGE SCALE GENOMIC DNA]</scope>
    <source>
        <strain evidence="16 17">HD4</strain>
    </source>
</reference>
<sequence>MKVTVENGENQQVTLTVEVEAAEVSKAVEKAVKRLSNRVNIPGFRKGKAPRKIIERNVGMDAIMQEAFDIVGPKAFADALEEQKIEPVSRPQIDIETLEDGKDLVFKATVTPRPEVKLGDYKGLKVEKNVEAVTDEDVEKQLKTFQDRQGKMVDAPEGAEVKDGDFTTLDFEGFVDGEAFEGGKGQDYPLQIGSGSFIPGFEDQLIGAKIGEEKEVNVTFPEEYHAKELAGKAAMFKCTIRSIKQKELPAMDDELAKKVSKFETLEELKADIRKNLEENAERKAENDQKSAAIEMATNNITVDIPAVMIDNRVEGMIREMAMRLEQQGMSFDAYLQYAGTDINKIREDYRETAEKNVRTDLMLEEVAKAEDIKVEAKDLDAEVAGMAAAYGATPQQVQKIIKEQGRVGDLAATVLRKKTAQFIIDSIA</sequence>
<evidence type="ECO:0000256" key="14">
    <source>
        <dbReference type="RuleBase" id="RU003914"/>
    </source>
</evidence>
<dbReference type="PANTHER" id="PTHR30560:SF3">
    <property type="entry name" value="TRIGGER FACTOR-LIKE PROTEIN TIG, CHLOROPLASTIC"/>
    <property type="match status" value="1"/>
</dbReference>
<comment type="catalytic activity">
    <reaction evidence="1 12 13">
        <text>[protein]-peptidylproline (omega=180) = [protein]-peptidylproline (omega=0)</text>
        <dbReference type="Rhea" id="RHEA:16237"/>
        <dbReference type="Rhea" id="RHEA-COMP:10747"/>
        <dbReference type="Rhea" id="RHEA-COMP:10748"/>
        <dbReference type="ChEBI" id="CHEBI:83833"/>
        <dbReference type="ChEBI" id="CHEBI:83834"/>
        <dbReference type="EC" id="5.2.1.8"/>
    </reaction>
</comment>
<dbReference type="Gene3D" id="3.10.50.40">
    <property type="match status" value="1"/>
</dbReference>
<dbReference type="RefSeq" id="WP_073089538.1">
    <property type="nucleotide sequence ID" value="NZ_FRBC01000011.1"/>
</dbReference>
<dbReference type="Pfam" id="PF05698">
    <property type="entry name" value="Trigger_C"/>
    <property type="match status" value="1"/>
</dbReference>
<dbReference type="InterPro" id="IPR037041">
    <property type="entry name" value="Trigger_fac_C_sf"/>
</dbReference>
<evidence type="ECO:0000256" key="4">
    <source>
        <dbReference type="ARBA" id="ARBA00016902"/>
    </source>
</evidence>
<keyword evidence="8 12" id="KW-0413">Isomerase</keyword>
<dbReference type="GO" id="GO:0051301">
    <property type="term" value="P:cell division"/>
    <property type="evidence" value="ECO:0007669"/>
    <property type="project" value="UniProtKB-KW"/>
</dbReference>
<dbReference type="Pfam" id="PF05697">
    <property type="entry name" value="Trigger_N"/>
    <property type="match status" value="1"/>
</dbReference>
<dbReference type="Gene3D" id="1.10.3120.10">
    <property type="entry name" value="Trigger factor, C-terminal domain"/>
    <property type="match status" value="1"/>
</dbReference>
<protein>
    <recommendedName>
        <fullName evidence="4 12">Trigger factor</fullName>
        <shortName evidence="12">TF</shortName>
        <ecNumber evidence="3 12">5.2.1.8</ecNumber>
    </recommendedName>
    <alternativeName>
        <fullName evidence="11 12">PPIase</fullName>
    </alternativeName>
</protein>
<comment type="similarity">
    <text evidence="2 12 14">Belongs to the FKBP-type PPIase family. Tig subfamily.</text>
</comment>
<dbReference type="GO" id="GO:0003755">
    <property type="term" value="F:peptidyl-prolyl cis-trans isomerase activity"/>
    <property type="evidence" value="ECO:0007669"/>
    <property type="project" value="UniProtKB-UniRule"/>
</dbReference>
<accession>A0A1M6UAF5</accession>
<dbReference type="GO" id="GO:0044183">
    <property type="term" value="F:protein folding chaperone"/>
    <property type="evidence" value="ECO:0007669"/>
    <property type="project" value="TreeGrafter"/>
</dbReference>
<dbReference type="SUPFAM" id="SSF109998">
    <property type="entry name" value="Triger factor/SurA peptide-binding domain-like"/>
    <property type="match status" value="1"/>
</dbReference>
<keyword evidence="9 12" id="KW-0131">Cell cycle</keyword>
<evidence type="ECO:0000256" key="2">
    <source>
        <dbReference type="ARBA" id="ARBA00005464"/>
    </source>
</evidence>
<dbReference type="EMBL" id="FRBC01000011">
    <property type="protein sequence ID" value="SHK66141.1"/>
    <property type="molecule type" value="Genomic_DNA"/>
</dbReference>
<evidence type="ECO:0000256" key="13">
    <source>
        <dbReference type="PROSITE-ProRule" id="PRU00277"/>
    </source>
</evidence>
<dbReference type="OrthoDB" id="9767721at2"/>
<evidence type="ECO:0000313" key="17">
    <source>
        <dbReference type="Proteomes" id="UP000184263"/>
    </source>
</evidence>
<evidence type="ECO:0000256" key="5">
    <source>
        <dbReference type="ARBA" id="ARBA00022618"/>
    </source>
</evidence>
<dbReference type="InterPro" id="IPR001179">
    <property type="entry name" value="PPIase_FKBP_dom"/>
</dbReference>
<dbReference type="InterPro" id="IPR005215">
    <property type="entry name" value="Trig_fac"/>
</dbReference>
<dbReference type="PANTHER" id="PTHR30560">
    <property type="entry name" value="TRIGGER FACTOR CHAPERONE AND PEPTIDYL-PROLYL CIS/TRANS ISOMERASE"/>
    <property type="match status" value="1"/>
</dbReference>
<comment type="subcellular location">
    <subcellularLocation>
        <location evidence="12">Cytoplasm</location>
    </subcellularLocation>
    <text evidence="12">About half TF is bound to the ribosome near the polypeptide exit tunnel while the other half is free in the cytoplasm.</text>
</comment>
<dbReference type="PROSITE" id="PS50059">
    <property type="entry name" value="FKBP_PPIASE"/>
    <property type="match status" value="1"/>
</dbReference>